<evidence type="ECO:0000256" key="1">
    <source>
        <dbReference type="ARBA" id="ARBA00004651"/>
    </source>
</evidence>
<dbReference type="GO" id="GO:0007165">
    <property type="term" value="P:signal transduction"/>
    <property type="evidence" value="ECO:0007669"/>
    <property type="project" value="UniProtKB-KW"/>
</dbReference>
<dbReference type="Pfam" id="PF02949">
    <property type="entry name" value="7tm_6"/>
    <property type="match status" value="1"/>
</dbReference>
<name>A0AAU0QL55_9NEOP</name>
<reference evidence="10" key="1">
    <citation type="submission" date="2023-05" db="EMBL/GenBank/DDBJ databases">
        <authorList>
            <person name="Pathak J."/>
            <person name="Thiruvengadam V."/>
            <person name="Gracy G.R."/>
            <person name="M M."/>
        </authorList>
    </citation>
    <scope>NUCLEOTIDE SEQUENCE</scope>
    <source>
        <tissue evidence="10">Head and antenna</tissue>
    </source>
</reference>
<comment type="subcellular location">
    <subcellularLocation>
        <location evidence="1">Cell membrane</location>
        <topology evidence="1">Multi-pass membrane protein</topology>
    </subcellularLocation>
</comment>
<keyword evidence="3" id="KW-0716">Sensory transduction</keyword>
<evidence type="ECO:0000256" key="3">
    <source>
        <dbReference type="ARBA" id="ARBA00022606"/>
    </source>
</evidence>
<evidence type="ECO:0000256" key="4">
    <source>
        <dbReference type="ARBA" id="ARBA00022692"/>
    </source>
</evidence>
<accession>A0AAU0QL55</accession>
<dbReference type="AlphaFoldDB" id="A0AAU0QL55"/>
<keyword evidence="8 10" id="KW-0675">Receptor</keyword>
<keyword evidence="6" id="KW-1133">Transmembrane helix</keyword>
<keyword evidence="5" id="KW-0552">Olfaction</keyword>
<sequence>MTLAQLIQLSITYEIVGSESEKLSNDVYYVPWESMSISNQRSTCILLQRVQSPIHVTAMGMTDVGVQTMAAILKTTFSYFTLLQSLNDE</sequence>
<dbReference type="PANTHER" id="PTHR21137:SF35">
    <property type="entry name" value="ODORANT RECEPTOR 19A-RELATED"/>
    <property type="match status" value="1"/>
</dbReference>
<proteinExistence type="evidence at transcript level"/>
<evidence type="ECO:0000256" key="7">
    <source>
        <dbReference type="ARBA" id="ARBA00023136"/>
    </source>
</evidence>
<keyword evidence="4" id="KW-0812">Transmembrane</keyword>
<evidence type="ECO:0000313" key="10">
    <source>
        <dbReference type="EMBL" id="WPO56484.1"/>
    </source>
</evidence>
<keyword evidence="9" id="KW-0807">Transducer</keyword>
<dbReference type="InterPro" id="IPR004117">
    <property type="entry name" value="7tm6_olfct_rcpt"/>
</dbReference>
<evidence type="ECO:0000256" key="5">
    <source>
        <dbReference type="ARBA" id="ARBA00022725"/>
    </source>
</evidence>
<evidence type="ECO:0000256" key="8">
    <source>
        <dbReference type="ARBA" id="ARBA00023170"/>
    </source>
</evidence>
<dbReference type="GO" id="GO:0004984">
    <property type="term" value="F:olfactory receptor activity"/>
    <property type="evidence" value="ECO:0007669"/>
    <property type="project" value="InterPro"/>
</dbReference>
<evidence type="ECO:0000256" key="9">
    <source>
        <dbReference type="ARBA" id="ARBA00023224"/>
    </source>
</evidence>
<keyword evidence="2" id="KW-1003">Cell membrane</keyword>
<dbReference type="PANTHER" id="PTHR21137">
    <property type="entry name" value="ODORANT RECEPTOR"/>
    <property type="match status" value="1"/>
</dbReference>
<dbReference type="GO" id="GO:0005886">
    <property type="term" value="C:plasma membrane"/>
    <property type="evidence" value="ECO:0007669"/>
    <property type="project" value="UniProtKB-SubCell"/>
</dbReference>
<dbReference type="GO" id="GO:0005549">
    <property type="term" value="F:odorant binding"/>
    <property type="evidence" value="ECO:0007669"/>
    <property type="project" value="InterPro"/>
</dbReference>
<organism evidence="10">
    <name type="scientific">Leucinodes orbonalis</name>
    <dbReference type="NCBI Taxonomy" id="711050"/>
    <lineage>
        <taxon>Eukaryota</taxon>
        <taxon>Metazoa</taxon>
        <taxon>Ecdysozoa</taxon>
        <taxon>Arthropoda</taxon>
        <taxon>Hexapoda</taxon>
        <taxon>Insecta</taxon>
        <taxon>Pterygota</taxon>
        <taxon>Neoptera</taxon>
        <taxon>Endopterygota</taxon>
        <taxon>Lepidoptera</taxon>
        <taxon>Glossata</taxon>
        <taxon>Ditrysia</taxon>
        <taxon>Pyraloidea</taxon>
        <taxon>Crambidae</taxon>
        <taxon>Spilomelinae</taxon>
        <taxon>Leucinodes</taxon>
    </lineage>
</organism>
<keyword evidence="7" id="KW-0472">Membrane</keyword>
<protein>
    <submittedName>
        <fullName evidence="10">Odorant receptor</fullName>
    </submittedName>
</protein>
<dbReference type="EMBL" id="OQ970377">
    <property type="protein sequence ID" value="WPO56484.1"/>
    <property type="molecule type" value="mRNA"/>
</dbReference>
<evidence type="ECO:0000256" key="2">
    <source>
        <dbReference type="ARBA" id="ARBA00022475"/>
    </source>
</evidence>
<evidence type="ECO:0000256" key="6">
    <source>
        <dbReference type="ARBA" id="ARBA00022989"/>
    </source>
</evidence>